<name>A0A2T5BTJ7_9RHOB</name>
<gene>
    <name evidence="1" type="ORF">C8N32_105115</name>
</gene>
<dbReference type="Proteomes" id="UP000243859">
    <property type="component" value="Unassembled WGS sequence"/>
</dbReference>
<sequence length="44" mass="4974">MWRLFKVFVFLAAAALIALAGYAYLGDLQPDPQEMRQPVTFDAQ</sequence>
<dbReference type="AlphaFoldDB" id="A0A2T5BTJ7"/>
<keyword evidence="2" id="KW-1185">Reference proteome</keyword>
<comment type="caution">
    <text evidence="1">The sequence shown here is derived from an EMBL/GenBank/DDBJ whole genome shotgun (WGS) entry which is preliminary data.</text>
</comment>
<dbReference type="RefSeq" id="WP_274610745.1">
    <property type="nucleotide sequence ID" value="NZ_NHSI01000057.1"/>
</dbReference>
<organism evidence="1 2">
    <name type="scientific">Rhodovulum imhoffii</name>
    <dbReference type="NCBI Taxonomy" id="365340"/>
    <lineage>
        <taxon>Bacteria</taxon>
        <taxon>Pseudomonadati</taxon>
        <taxon>Pseudomonadota</taxon>
        <taxon>Alphaproteobacteria</taxon>
        <taxon>Rhodobacterales</taxon>
        <taxon>Paracoccaceae</taxon>
        <taxon>Rhodovulum</taxon>
    </lineage>
</organism>
<proteinExistence type="predicted"/>
<evidence type="ECO:0000313" key="1">
    <source>
        <dbReference type="EMBL" id="PTN02743.1"/>
    </source>
</evidence>
<accession>A0A2T5BTJ7</accession>
<dbReference type="EMBL" id="QAAA01000005">
    <property type="protein sequence ID" value="PTN02743.1"/>
    <property type="molecule type" value="Genomic_DNA"/>
</dbReference>
<evidence type="ECO:0000313" key="2">
    <source>
        <dbReference type="Proteomes" id="UP000243859"/>
    </source>
</evidence>
<reference evidence="1 2" key="1">
    <citation type="submission" date="2018-04" db="EMBL/GenBank/DDBJ databases">
        <title>Genomic Encyclopedia of Archaeal and Bacterial Type Strains, Phase II (KMG-II): from individual species to whole genera.</title>
        <authorList>
            <person name="Goeker M."/>
        </authorList>
    </citation>
    <scope>NUCLEOTIDE SEQUENCE [LARGE SCALE GENOMIC DNA]</scope>
    <source>
        <strain evidence="1 2">DSM 18064</strain>
    </source>
</reference>
<protein>
    <submittedName>
        <fullName evidence="1">Uncharacterized protein</fullName>
    </submittedName>
</protein>